<dbReference type="AlphaFoldDB" id="A0A0F9MRB5"/>
<name>A0A0F9MRB5_9ZZZZ</name>
<comment type="caution">
    <text evidence="1">The sequence shown here is derived from an EMBL/GenBank/DDBJ whole genome shotgun (WGS) entry which is preliminary data.</text>
</comment>
<organism evidence="1">
    <name type="scientific">marine sediment metagenome</name>
    <dbReference type="NCBI Taxonomy" id="412755"/>
    <lineage>
        <taxon>unclassified sequences</taxon>
        <taxon>metagenomes</taxon>
        <taxon>ecological metagenomes</taxon>
    </lineage>
</organism>
<dbReference type="EMBL" id="LAZR01005204">
    <property type="protein sequence ID" value="KKN01932.1"/>
    <property type="molecule type" value="Genomic_DNA"/>
</dbReference>
<gene>
    <name evidence="1" type="ORF">LCGC14_1122830</name>
</gene>
<evidence type="ECO:0000313" key="1">
    <source>
        <dbReference type="EMBL" id="KKN01932.1"/>
    </source>
</evidence>
<reference evidence="1" key="1">
    <citation type="journal article" date="2015" name="Nature">
        <title>Complex archaea that bridge the gap between prokaryotes and eukaryotes.</title>
        <authorList>
            <person name="Spang A."/>
            <person name="Saw J.H."/>
            <person name="Jorgensen S.L."/>
            <person name="Zaremba-Niedzwiedzka K."/>
            <person name="Martijn J."/>
            <person name="Lind A.E."/>
            <person name="van Eijk R."/>
            <person name="Schleper C."/>
            <person name="Guy L."/>
            <person name="Ettema T.J."/>
        </authorList>
    </citation>
    <scope>NUCLEOTIDE SEQUENCE</scope>
</reference>
<protein>
    <submittedName>
        <fullName evidence="1">Uncharacterized protein</fullName>
    </submittedName>
</protein>
<proteinExistence type="predicted"/>
<accession>A0A0F9MRB5</accession>
<sequence>MQMIFGSSAAPVADIDVLNLSGTAESPRMVTQDSTPIAQAEWLVGVKQVTATSIEKGQIQSAGYASVPSYSSFDTSTDWVIPNDFDVNYYIRATYESGSSPTAGSGLGSWLSLVPEGAARSWKWRRSSPGSITGVIKLEIATDLAGTDIVATGYYGATVIVAD</sequence>